<evidence type="ECO:0000256" key="1">
    <source>
        <dbReference type="SAM" id="MobiDB-lite"/>
    </source>
</evidence>
<name>A0ABW1ZD76_9BACT</name>
<accession>A0ABW1ZD76</accession>
<sequence length="162" mass="17941">MKLTFAILGYVILAVAIVTVVRFFLERRRQKQVDATGTVVYATLVSVEPVKMFGKVQGDLNKVTLRLQEPGETAAREVSLRTRIDARSNMNPGARIPVVIDPKDPKRVYPASAESAKRAVLTGSRVERRAMDAQMRNPGRGTGAQMPSGYMPPGMNKRPKRF</sequence>
<feature type="transmembrane region" description="Helical" evidence="2">
    <location>
        <begin position="6"/>
        <end position="25"/>
    </location>
</feature>
<dbReference type="Proteomes" id="UP001596391">
    <property type="component" value="Unassembled WGS sequence"/>
</dbReference>
<comment type="caution">
    <text evidence="3">The sequence shown here is derived from an EMBL/GenBank/DDBJ whole genome shotgun (WGS) entry which is preliminary data.</text>
</comment>
<dbReference type="EMBL" id="JBHSWI010000001">
    <property type="protein sequence ID" value="MFC6646627.1"/>
    <property type="molecule type" value="Genomic_DNA"/>
</dbReference>
<evidence type="ECO:0000313" key="3">
    <source>
        <dbReference type="EMBL" id="MFC6646627.1"/>
    </source>
</evidence>
<evidence type="ECO:0000256" key="2">
    <source>
        <dbReference type="SAM" id="Phobius"/>
    </source>
</evidence>
<organism evidence="3 4">
    <name type="scientific">Granulicella cerasi</name>
    <dbReference type="NCBI Taxonomy" id="741063"/>
    <lineage>
        <taxon>Bacteria</taxon>
        <taxon>Pseudomonadati</taxon>
        <taxon>Acidobacteriota</taxon>
        <taxon>Terriglobia</taxon>
        <taxon>Terriglobales</taxon>
        <taxon>Acidobacteriaceae</taxon>
        <taxon>Granulicella</taxon>
    </lineage>
</organism>
<keyword evidence="2" id="KW-0812">Transmembrane</keyword>
<keyword evidence="2" id="KW-1133">Transmembrane helix</keyword>
<keyword evidence="4" id="KW-1185">Reference proteome</keyword>
<protein>
    <submittedName>
        <fullName evidence="3">Uncharacterized protein</fullName>
    </submittedName>
</protein>
<proteinExistence type="predicted"/>
<reference evidence="4" key="1">
    <citation type="journal article" date="2019" name="Int. J. Syst. Evol. Microbiol.">
        <title>The Global Catalogue of Microorganisms (GCM) 10K type strain sequencing project: providing services to taxonomists for standard genome sequencing and annotation.</title>
        <authorList>
            <consortium name="The Broad Institute Genomics Platform"/>
            <consortium name="The Broad Institute Genome Sequencing Center for Infectious Disease"/>
            <person name="Wu L."/>
            <person name="Ma J."/>
        </authorList>
    </citation>
    <scope>NUCLEOTIDE SEQUENCE [LARGE SCALE GENOMIC DNA]</scope>
    <source>
        <strain evidence="4">CGMCC 1.16026</strain>
    </source>
</reference>
<gene>
    <name evidence="3" type="ORF">ACFQBQ_13735</name>
</gene>
<evidence type="ECO:0000313" key="4">
    <source>
        <dbReference type="Proteomes" id="UP001596391"/>
    </source>
</evidence>
<keyword evidence="2" id="KW-0472">Membrane</keyword>
<dbReference type="RefSeq" id="WP_263370283.1">
    <property type="nucleotide sequence ID" value="NZ_JAGSYD010000001.1"/>
</dbReference>
<feature type="region of interest" description="Disordered" evidence="1">
    <location>
        <begin position="119"/>
        <end position="162"/>
    </location>
</feature>